<evidence type="ECO:0000256" key="8">
    <source>
        <dbReference type="SAM" id="SignalP"/>
    </source>
</evidence>
<gene>
    <name evidence="9" type="ORF">SLEP1_g49755</name>
</gene>
<feature type="signal peptide" evidence="8">
    <location>
        <begin position="1"/>
        <end position="24"/>
    </location>
</feature>
<evidence type="ECO:0000313" key="9">
    <source>
        <dbReference type="EMBL" id="GKV42344.1"/>
    </source>
</evidence>
<evidence type="ECO:0000256" key="6">
    <source>
        <dbReference type="ARBA" id="ARBA00029467"/>
    </source>
</evidence>
<evidence type="ECO:0000313" key="10">
    <source>
        <dbReference type="Proteomes" id="UP001054252"/>
    </source>
</evidence>
<dbReference type="InterPro" id="IPR009606">
    <property type="entry name" value="DEAL/Modifying_wall_lignin1/2"/>
</dbReference>
<evidence type="ECO:0000256" key="5">
    <source>
        <dbReference type="ARBA" id="ARBA00023136"/>
    </source>
</evidence>
<feature type="transmembrane region" description="Helical" evidence="7">
    <location>
        <begin position="93"/>
        <end position="118"/>
    </location>
</feature>
<dbReference type="AlphaFoldDB" id="A0AAV5LZ47"/>
<dbReference type="Pfam" id="PF06749">
    <property type="entry name" value="DUF1218"/>
    <property type="match status" value="1"/>
</dbReference>
<dbReference type="PANTHER" id="PTHR31769">
    <property type="entry name" value="OS07G0462200 PROTEIN-RELATED"/>
    <property type="match status" value="1"/>
</dbReference>
<comment type="caution">
    <text evidence="9">The sequence shown here is derived from an EMBL/GenBank/DDBJ whole genome shotgun (WGS) entry which is preliminary data.</text>
</comment>
<sequence length="159" mass="17077">MSRNTVVLVCLLIMALDITAGVLGIEAEKARNKQTHWSASLAECGFRSVKAYRLGMAAAVFLGLAHVIANLCGGCICFWSKADLEKSSGYKKLAIASLIFSWITLAIGFIMLIMGALANSKSSHYCGISHHLLLQIGGILCFFHGFFSIAYKLSATLAT</sequence>
<accession>A0AAV5LZ47</accession>
<feature type="chain" id="PRO_5043786560" evidence="8">
    <location>
        <begin position="25"/>
        <end position="159"/>
    </location>
</feature>
<organism evidence="9 10">
    <name type="scientific">Rubroshorea leprosula</name>
    <dbReference type="NCBI Taxonomy" id="152421"/>
    <lineage>
        <taxon>Eukaryota</taxon>
        <taxon>Viridiplantae</taxon>
        <taxon>Streptophyta</taxon>
        <taxon>Embryophyta</taxon>
        <taxon>Tracheophyta</taxon>
        <taxon>Spermatophyta</taxon>
        <taxon>Magnoliopsida</taxon>
        <taxon>eudicotyledons</taxon>
        <taxon>Gunneridae</taxon>
        <taxon>Pentapetalae</taxon>
        <taxon>rosids</taxon>
        <taxon>malvids</taxon>
        <taxon>Malvales</taxon>
        <taxon>Dipterocarpaceae</taxon>
        <taxon>Rubroshorea</taxon>
    </lineage>
</organism>
<feature type="transmembrane region" description="Helical" evidence="7">
    <location>
        <begin position="56"/>
        <end position="81"/>
    </location>
</feature>
<evidence type="ECO:0000256" key="7">
    <source>
        <dbReference type="SAM" id="Phobius"/>
    </source>
</evidence>
<protein>
    <submittedName>
        <fullName evidence="9">Uncharacterized protein</fullName>
    </submittedName>
</protein>
<keyword evidence="10" id="KW-1185">Reference proteome</keyword>
<dbReference type="Proteomes" id="UP001054252">
    <property type="component" value="Unassembled WGS sequence"/>
</dbReference>
<keyword evidence="4 7" id="KW-1133">Transmembrane helix</keyword>
<keyword evidence="5 7" id="KW-0472">Membrane</keyword>
<comment type="subcellular location">
    <subcellularLocation>
        <location evidence="1">Endomembrane system</location>
        <topology evidence="1">Multi-pass membrane protein</topology>
    </subcellularLocation>
</comment>
<keyword evidence="3 8" id="KW-0732">Signal</keyword>
<keyword evidence="2 7" id="KW-0812">Transmembrane</keyword>
<dbReference type="GO" id="GO:0012505">
    <property type="term" value="C:endomembrane system"/>
    <property type="evidence" value="ECO:0007669"/>
    <property type="project" value="UniProtKB-SubCell"/>
</dbReference>
<dbReference type="InterPro" id="IPR052222">
    <property type="entry name" value="DESIGUAL"/>
</dbReference>
<feature type="transmembrane region" description="Helical" evidence="7">
    <location>
        <begin position="130"/>
        <end position="151"/>
    </location>
</feature>
<name>A0AAV5LZ47_9ROSI</name>
<evidence type="ECO:0000256" key="4">
    <source>
        <dbReference type="ARBA" id="ARBA00022989"/>
    </source>
</evidence>
<comment type="similarity">
    <text evidence="6">Belongs to the DESIGUAL family.</text>
</comment>
<evidence type="ECO:0000256" key="2">
    <source>
        <dbReference type="ARBA" id="ARBA00022692"/>
    </source>
</evidence>
<reference evidence="9 10" key="1">
    <citation type="journal article" date="2021" name="Commun. Biol.">
        <title>The genome of Shorea leprosula (Dipterocarpaceae) highlights the ecological relevance of drought in aseasonal tropical rainforests.</title>
        <authorList>
            <person name="Ng K.K.S."/>
            <person name="Kobayashi M.J."/>
            <person name="Fawcett J.A."/>
            <person name="Hatakeyama M."/>
            <person name="Paape T."/>
            <person name="Ng C.H."/>
            <person name="Ang C.C."/>
            <person name="Tnah L.H."/>
            <person name="Lee C.T."/>
            <person name="Nishiyama T."/>
            <person name="Sese J."/>
            <person name="O'Brien M.J."/>
            <person name="Copetti D."/>
            <person name="Mohd Noor M.I."/>
            <person name="Ong R.C."/>
            <person name="Putra M."/>
            <person name="Sireger I.Z."/>
            <person name="Indrioko S."/>
            <person name="Kosugi Y."/>
            <person name="Izuno A."/>
            <person name="Isagi Y."/>
            <person name="Lee S.L."/>
            <person name="Shimizu K.K."/>
        </authorList>
    </citation>
    <scope>NUCLEOTIDE SEQUENCE [LARGE SCALE GENOMIC DNA]</scope>
    <source>
        <strain evidence="9">214</strain>
    </source>
</reference>
<proteinExistence type="inferred from homology"/>
<evidence type="ECO:0000256" key="1">
    <source>
        <dbReference type="ARBA" id="ARBA00004127"/>
    </source>
</evidence>
<dbReference type="EMBL" id="BPVZ01000157">
    <property type="protein sequence ID" value="GKV42344.1"/>
    <property type="molecule type" value="Genomic_DNA"/>
</dbReference>
<evidence type="ECO:0000256" key="3">
    <source>
        <dbReference type="ARBA" id="ARBA00022729"/>
    </source>
</evidence>